<keyword evidence="7" id="KW-1185">Reference proteome</keyword>
<dbReference type="InterPro" id="IPR041347">
    <property type="entry name" value="MftR_C"/>
</dbReference>
<dbReference type="RefSeq" id="WP_157390823.1">
    <property type="nucleotide sequence ID" value="NZ_WRPP01000006.1"/>
</dbReference>
<dbReference type="InterPro" id="IPR050109">
    <property type="entry name" value="HTH-type_TetR-like_transc_reg"/>
</dbReference>
<sequence>MPDEQQLGLRERKKADTRKALSDAALELMFELGLENVTREDIAARAGVSIRTFNNYFSGKYDALAYRQLDRVRRGIEILGARPANEPLWQSITAALVEPLESEQVNAPNSGIPTRAQLDESRKLLAAPEMRAMLSRGVEDDLIAAIAARTGADPERSMYPRLVVGMMLTAQHAALEAYVRADPPVPVTDLLRQALAALEAGLPEPPA</sequence>
<dbReference type="Pfam" id="PF00440">
    <property type="entry name" value="TetR_N"/>
    <property type="match status" value="1"/>
</dbReference>
<evidence type="ECO:0000256" key="4">
    <source>
        <dbReference type="PROSITE-ProRule" id="PRU00335"/>
    </source>
</evidence>
<dbReference type="GO" id="GO:0003700">
    <property type="term" value="F:DNA-binding transcription factor activity"/>
    <property type="evidence" value="ECO:0007669"/>
    <property type="project" value="TreeGrafter"/>
</dbReference>
<dbReference type="PROSITE" id="PS50977">
    <property type="entry name" value="HTH_TETR_2"/>
    <property type="match status" value="1"/>
</dbReference>
<gene>
    <name evidence="6" type="ORF">GPX89_28665</name>
</gene>
<comment type="caution">
    <text evidence="6">The sequence shown here is derived from an EMBL/GenBank/DDBJ whole genome shotgun (WGS) entry which is preliminary data.</text>
</comment>
<name>A0A7K1V3M3_9NOCA</name>
<proteinExistence type="predicted"/>
<protein>
    <submittedName>
        <fullName evidence="6">TetR family transcriptional regulator</fullName>
    </submittedName>
</protein>
<dbReference type="InterPro" id="IPR009057">
    <property type="entry name" value="Homeodomain-like_sf"/>
</dbReference>
<feature type="domain" description="HTH tetR-type" evidence="5">
    <location>
        <begin position="15"/>
        <end position="75"/>
    </location>
</feature>
<dbReference type="Proteomes" id="UP000466794">
    <property type="component" value="Unassembled WGS sequence"/>
</dbReference>
<organism evidence="6 7">
    <name type="scientific">Nocardia terrae</name>
    <dbReference type="NCBI Taxonomy" id="2675851"/>
    <lineage>
        <taxon>Bacteria</taxon>
        <taxon>Bacillati</taxon>
        <taxon>Actinomycetota</taxon>
        <taxon>Actinomycetes</taxon>
        <taxon>Mycobacteriales</taxon>
        <taxon>Nocardiaceae</taxon>
        <taxon>Nocardia</taxon>
    </lineage>
</organism>
<evidence type="ECO:0000256" key="2">
    <source>
        <dbReference type="ARBA" id="ARBA00023125"/>
    </source>
</evidence>
<dbReference type="Gene3D" id="1.10.10.60">
    <property type="entry name" value="Homeodomain-like"/>
    <property type="match status" value="1"/>
</dbReference>
<evidence type="ECO:0000259" key="5">
    <source>
        <dbReference type="PROSITE" id="PS50977"/>
    </source>
</evidence>
<dbReference type="PANTHER" id="PTHR30055">
    <property type="entry name" value="HTH-TYPE TRANSCRIPTIONAL REGULATOR RUTR"/>
    <property type="match status" value="1"/>
</dbReference>
<keyword evidence="1" id="KW-0805">Transcription regulation</keyword>
<evidence type="ECO:0000313" key="6">
    <source>
        <dbReference type="EMBL" id="MVU81204.1"/>
    </source>
</evidence>
<dbReference type="AlphaFoldDB" id="A0A7K1V3M3"/>
<dbReference type="PANTHER" id="PTHR30055:SF238">
    <property type="entry name" value="MYCOFACTOCIN BIOSYNTHESIS TRANSCRIPTIONAL REGULATOR MFTR-RELATED"/>
    <property type="match status" value="1"/>
</dbReference>
<dbReference type="GO" id="GO:0000976">
    <property type="term" value="F:transcription cis-regulatory region binding"/>
    <property type="evidence" value="ECO:0007669"/>
    <property type="project" value="TreeGrafter"/>
</dbReference>
<dbReference type="SUPFAM" id="SSF46689">
    <property type="entry name" value="Homeodomain-like"/>
    <property type="match status" value="1"/>
</dbReference>
<evidence type="ECO:0000313" key="7">
    <source>
        <dbReference type="Proteomes" id="UP000466794"/>
    </source>
</evidence>
<keyword evidence="2 4" id="KW-0238">DNA-binding</keyword>
<accession>A0A7K1V3M3</accession>
<evidence type="ECO:0000256" key="1">
    <source>
        <dbReference type="ARBA" id="ARBA00023015"/>
    </source>
</evidence>
<feature type="DNA-binding region" description="H-T-H motif" evidence="4">
    <location>
        <begin position="38"/>
        <end position="57"/>
    </location>
</feature>
<dbReference type="Gene3D" id="1.10.357.10">
    <property type="entry name" value="Tetracycline Repressor, domain 2"/>
    <property type="match status" value="1"/>
</dbReference>
<dbReference type="InterPro" id="IPR001647">
    <property type="entry name" value="HTH_TetR"/>
</dbReference>
<dbReference type="EMBL" id="WRPP01000006">
    <property type="protein sequence ID" value="MVU81204.1"/>
    <property type="molecule type" value="Genomic_DNA"/>
</dbReference>
<keyword evidence="3" id="KW-0804">Transcription</keyword>
<evidence type="ECO:0000256" key="3">
    <source>
        <dbReference type="ARBA" id="ARBA00023163"/>
    </source>
</evidence>
<dbReference type="Pfam" id="PF17754">
    <property type="entry name" value="TetR_C_14"/>
    <property type="match status" value="1"/>
</dbReference>
<reference evidence="6 7" key="1">
    <citation type="submission" date="2019-12" db="EMBL/GenBank/DDBJ databases">
        <title>Nocardia sp. nov. ET3-3 isolated from soil.</title>
        <authorList>
            <person name="Kanchanasin P."/>
            <person name="Tanasupawat S."/>
            <person name="Yuki M."/>
            <person name="Kudo T."/>
        </authorList>
    </citation>
    <scope>NUCLEOTIDE SEQUENCE [LARGE SCALE GENOMIC DNA]</scope>
    <source>
        <strain evidence="6 7">ET3-3</strain>
    </source>
</reference>